<evidence type="ECO:0000256" key="8">
    <source>
        <dbReference type="RuleBase" id="RU004561"/>
    </source>
</evidence>
<protein>
    <recommendedName>
        <fullName evidence="8">Auxin response factor</fullName>
    </recommendedName>
</protein>
<dbReference type="PROSITE" id="PS51745">
    <property type="entry name" value="PB1"/>
    <property type="match status" value="1"/>
</dbReference>
<keyword evidence="5 8" id="KW-0804">Transcription</keyword>
<dbReference type="InterPro" id="IPR044835">
    <property type="entry name" value="ARF_plant"/>
</dbReference>
<dbReference type="InterPro" id="IPR053793">
    <property type="entry name" value="PB1-like"/>
</dbReference>
<dbReference type="FunFam" id="2.40.330.10:FF:000001">
    <property type="entry name" value="Auxin response factor"/>
    <property type="match status" value="1"/>
</dbReference>
<dbReference type="PROSITE" id="PS50863">
    <property type="entry name" value="B3"/>
    <property type="match status" value="1"/>
</dbReference>
<gene>
    <name evidence="11" type="primary">ETT</name>
</gene>
<dbReference type="EMBL" id="FN263360">
    <property type="protein sequence ID" value="CAX63106.1"/>
    <property type="molecule type" value="mRNA"/>
</dbReference>
<evidence type="ECO:0000256" key="6">
    <source>
        <dbReference type="ARBA" id="ARBA00023242"/>
    </source>
</evidence>
<feature type="domain" description="TF-B3" evidence="9">
    <location>
        <begin position="147"/>
        <end position="249"/>
    </location>
</feature>
<dbReference type="Pfam" id="PF02309">
    <property type="entry name" value="AUX_IAA"/>
    <property type="match status" value="1"/>
</dbReference>
<dbReference type="InterPro" id="IPR015300">
    <property type="entry name" value="DNA-bd_pseudobarrel_sf"/>
</dbReference>
<dbReference type="SUPFAM" id="SSF101936">
    <property type="entry name" value="DNA-binding pseudobarrel domain"/>
    <property type="match status" value="1"/>
</dbReference>
<dbReference type="InterPro" id="IPR003340">
    <property type="entry name" value="B3_DNA-bd"/>
</dbReference>
<keyword evidence="4 8" id="KW-0238">DNA-binding</keyword>
<evidence type="ECO:0000259" key="9">
    <source>
        <dbReference type="PROSITE" id="PS50863"/>
    </source>
</evidence>
<comment type="function">
    <text evidence="8">Auxin response factors (ARFs) are transcriptional factors that bind specifically to the DNA sequence 5'-TGTCTC-3' found in the auxin-responsive promoter elements (AuxREs).</text>
</comment>
<evidence type="ECO:0000256" key="3">
    <source>
        <dbReference type="ARBA" id="ARBA00023015"/>
    </source>
</evidence>
<dbReference type="SUPFAM" id="SSF54277">
    <property type="entry name" value="CAD &amp; PB1 domains"/>
    <property type="match status" value="1"/>
</dbReference>
<evidence type="ECO:0000256" key="1">
    <source>
        <dbReference type="ARBA" id="ARBA00004123"/>
    </source>
</evidence>
<comment type="subcellular location">
    <subcellularLocation>
        <location evidence="1 8">Nucleus</location>
    </subcellularLocation>
</comment>
<keyword evidence="3 8" id="KW-0805">Transcription regulation</keyword>
<comment type="similarity">
    <text evidence="2 8">Belongs to the ARF family.</text>
</comment>
<dbReference type="PANTHER" id="PTHR31384:SF5">
    <property type="entry name" value="AUXIN RESPONSE FACTOR 3"/>
    <property type="match status" value="1"/>
</dbReference>
<sequence length="827" mass="93708">MEIDLNKLEESVLPENGNYFPGLTNPSPPTPSSSPVCLELWHACAGPLISLPQKGSVVVYFPQGHLEQHQVQESHTRTYDLPPQIICRVVDVKLQAEVSNDELYAQVSLLAEDEVGFLDESVVRSLNGGEEVSEENQGIRRTIPHMFCKTLTASDTSTHGGFSVPRRAAEDCFPPLDYSQQRPSQELTAKDLYGFIWRFRHIYRGQPRRHLLTTGWSSFANKKKLKPGDAVLFLRVDDGELRLGIRRATRQSQCCVPYTGLLCQLSRVNMLSMVADALSVKKLFHIYYNPRASPAEFMVPYWKYLRSCSHPFSMGMRLKIRVETEDAVEKRYTGHITGVGDVDPIRWPNSKWRCLVVRWDDNADTCLHDRVSPWEIEQSSLVSSFSFPLKSTSKRPKMNFPSIITDIPLPDGSGLSGSTESSRFQKVLQGQEISGFIAPYNDINSLNDQAVGFQSHYPLPNTGTVGFLRTPSGVSSDHQQCTGFGESNRFVKVLQGQENVRAKKLAQIDLVSSLEQPRVANEWLQFPTAKLQWPSQIQRYMTHLQPKTSTEVSKPSPVYTYQQAKNPGVSLHTCGFDMMQKNREQNRYGGHFVFSERYSKRHDSPCPLDDTQHGLGSTIHTMRVANQLGNQRENALDYRMEHSEYQKSETYSKGNCRLFGFSLKTDEASKLEEPIQRALVSPLDIFHSGMTSHQTFPPTDPKISGIHLSPNSGGSLQPSTRRCTKVYKQESLVGRAVDLTKLTGYDDLIFELERLLDMEGLLRDPRKGWQVVYTDNVSDMMLVGDEPWQEFCDIVSKIHIFTREEVTLASRVKSYEDNCCSDHRIHH</sequence>
<dbReference type="Gene3D" id="2.40.330.10">
    <property type="entry name" value="DNA-binding pseudobarrel domain"/>
    <property type="match status" value="1"/>
</dbReference>
<dbReference type="SMART" id="SM01019">
    <property type="entry name" value="B3"/>
    <property type="match status" value="1"/>
</dbReference>
<accession>D4HTS8</accession>
<dbReference type="PANTHER" id="PTHR31384">
    <property type="entry name" value="AUXIN RESPONSE FACTOR 4-RELATED"/>
    <property type="match status" value="1"/>
</dbReference>
<evidence type="ECO:0000256" key="4">
    <source>
        <dbReference type="ARBA" id="ARBA00023125"/>
    </source>
</evidence>
<keyword evidence="7 8" id="KW-0927">Auxin signaling pathway</keyword>
<evidence type="ECO:0000256" key="5">
    <source>
        <dbReference type="ARBA" id="ARBA00023163"/>
    </source>
</evidence>
<dbReference type="InterPro" id="IPR010525">
    <property type="entry name" value="ARF_dom"/>
</dbReference>
<comment type="subunit">
    <text evidence="8">Homodimers and heterodimers.</text>
</comment>
<dbReference type="Gene3D" id="3.10.20.90">
    <property type="entry name" value="Phosphatidylinositol 3-kinase Catalytic Subunit, Chain A, domain 1"/>
    <property type="match status" value="1"/>
</dbReference>
<reference evidence="11" key="1">
    <citation type="journal article" date="2010" name="Plant J.">
        <title>Parallel structural evolution of Auxin Response Factors in the angiosperms.</title>
        <authorList>
            <person name="Finet C."/>
            <person name="Fourquin C."/>
            <person name="Vinauger M."/>
            <person name="Berne-Dedieu A."/>
            <person name="Chambrier P."/>
            <person name="Paindavoine S."/>
            <person name="Scutt C.P."/>
        </authorList>
    </citation>
    <scope>NUCLEOTIDE SEQUENCE</scope>
    <source>
        <tissue evidence="11">Flower</tissue>
    </source>
</reference>
<dbReference type="GO" id="GO:0003677">
    <property type="term" value="F:DNA binding"/>
    <property type="evidence" value="ECO:0007669"/>
    <property type="project" value="UniProtKB-KW"/>
</dbReference>
<dbReference type="AlphaFoldDB" id="D4HTS8"/>
<evidence type="ECO:0000256" key="2">
    <source>
        <dbReference type="ARBA" id="ARBA00007853"/>
    </source>
</evidence>
<dbReference type="InterPro" id="IPR033389">
    <property type="entry name" value="AUX/IAA_dom"/>
</dbReference>
<name>D4HTS8_9MAGN</name>
<proteinExistence type="evidence at transcript level"/>
<dbReference type="Gene3D" id="2.30.30.1040">
    <property type="match status" value="1"/>
</dbReference>
<dbReference type="GO" id="GO:0006355">
    <property type="term" value="P:regulation of DNA-templated transcription"/>
    <property type="evidence" value="ECO:0007669"/>
    <property type="project" value="InterPro"/>
</dbReference>
<dbReference type="Pfam" id="PF02362">
    <property type="entry name" value="B3"/>
    <property type="match status" value="1"/>
</dbReference>
<dbReference type="FunFam" id="2.30.30.1040:FF:000001">
    <property type="entry name" value="Auxin response factor"/>
    <property type="match status" value="1"/>
</dbReference>
<dbReference type="GO" id="GO:0005634">
    <property type="term" value="C:nucleus"/>
    <property type="evidence" value="ECO:0007669"/>
    <property type="project" value="UniProtKB-SubCell"/>
</dbReference>
<dbReference type="Pfam" id="PF06507">
    <property type="entry name" value="ARF_AD"/>
    <property type="match status" value="1"/>
</dbReference>
<evidence type="ECO:0000259" key="10">
    <source>
        <dbReference type="PROSITE" id="PS51745"/>
    </source>
</evidence>
<evidence type="ECO:0000313" key="11">
    <source>
        <dbReference type="EMBL" id="CAX63106.1"/>
    </source>
</evidence>
<feature type="domain" description="PB1" evidence="10">
    <location>
        <begin position="721"/>
        <end position="803"/>
    </location>
</feature>
<evidence type="ECO:0000256" key="7">
    <source>
        <dbReference type="ARBA" id="ARBA00023294"/>
    </source>
</evidence>
<organism evidence="11">
    <name type="scientific">Cabomba aquatica</name>
    <dbReference type="NCBI Taxonomy" id="310672"/>
    <lineage>
        <taxon>Eukaryota</taxon>
        <taxon>Viridiplantae</taxon>
        <taxon>Streptophyta</taxon>
        <taxon>Embryophyta</taxon>
        <taxon>Tracheophyta</taxon>
        <taxon>Spermatophyta</taxon>
        <taxon>Magnoliopsida</taxon>
        <taxon>Nymphaeales</taxon>
        <taxon>Cabombaceae</taxon>
        <taxon>Cabomba</taxon>
    </lineage>
</organism>
<dbReference type="CDD" id="cd10017">
    <property type="entry name" value="B3_DNA"/>
    <property type="match status" value="1"/>
</dbReference>
<keyword evidence="6 8" id="KW-0539">Nucleus</keyword>
<dbReference type="GO" id="GO:0009734">
    <property type="term" value="P:auxin-activated signaling pathway"/>
    <property type="evidence" value="ECO:0007669"/>
    <property type="project" value="UniProtKB-KW"/>
</dbReference>